<dbReference type="RefSeq" id="XP_040728345.1">
    <property type="nucleotide sequence ID" value="XM_040872197.1"/>
</dbReference>
<comment type="similarity">
    <text evidence="7">Belongs to the Nibrin family.</text>
</comment>
<dbReference type="InterPro" id="IPR040227">
    <property type="entry name" value="Nibrin-rel"/>
</dbReference>
<dbReference type="GO" id="GO:0030870">
    <property type="term" value="C:Mre11 complex"/>
    <property type="evidence" value="ECO:0007669"/>
    <property type="project" value="InterPro"/>
</dbReference>
<evidence type="ECO:0000256" key="7">
    <source>
        <dbReference type="ARBA" id="ARBA00044757"/>
    </source>
</evidence>
<evidence type="ECO:0000313" key="11">
    <source>
        <dbReference type="Proteomes" id="UP000193685"/>
    </source>
</evidence>
<organism evidence="10 11">
    <name type="scientific">Protomyces lactucae-debilis</name>
    <dbReference type="NCBI Taxonomy" id="2754530"/>
    <lineage>
        <taxon>Eukaryota</taxon>
        <taxon>Fungi</taxon>
        <taxon>Dikarya</taxon>
        <taxon>Ascomycota</taxon>
        <taxon>Taphrinomycotina</taxon>
        <taxon>Taphrinomycetes</taxon>
        <taxon>Taphrinales</taxon>
        <taxon>Protomycetaceae</taxon>
        <taxon>Protomyces</taxon>
    </lineage>
</organism>
<dbReference type="Pfam" id="PF16508">
    <property type="entry name" value="NIBRIN_BRCT_II"/>
    <property type="match status" value="1"/>
</dbReference>
<evidence type="ECO:0000256" key="2">
    <source>
        <dbReference type="ARBA" id="ARBA00004286"/>
    </source>
</evidence>
<dbReference type="GO" id="GO:0000724">
    <property type="term" value="P:double-strand break repair via homologous recombination"/>
    <property type="evidence" value="ECO:0007669"/>
    <property type="project" value="TreeGrafter"/>
</dbReference>
<dbReference type="AlphaFoldDB" id="A0A1Y2FV18"/>
<dbReference type="GO" id="GO:0007095">
    <property type="term" value="P:mitotic G2 DNA damage checkpoint signaling"/>
    <property type="evidence" value="ECO:0007669"/>
    <property type="project" value="InterPro"/>
</dbReference>
<dbReference type="InterPro" id="IPR008984">
    <property type="entry name" value="SMAD_FHA_dom_sf"/>
</dbReference>
<dbReference type="GO" id="GO:0003684">
    <property type="term" value="F:damaged DNA binding"/>
    <property type="evidence" value="ECO:0007669"/>
    <property type="project" value="TreeGrafter"/>
</dbReference>
<dbReference type="Gene3D" id="3.40.50.10980">
    <property type="entry name" value="Nibrin, BRCT2 domain"/>
    <property type="match status" value="1"/>
</dbReference>
<proteinExistence type="inferred from homology"/>
<feature type="compositionally biased region" description="Polar residues" evidence="8">
    <location>
        <begin position="366"/>
        <end position="377"/>
    </location>
</feature>
<dbReference type="SUPFAM" id="SSF52113">
    <property type="entry name" value="BRCT domain"/>
    <property type="match status" value="1"/>
</dbReference>
<evidence type="ECO:0000256" key="6">
    <source>
        <dbReference type="ARBA" id="ARBA00023242"/>
    </source>
</evidence>
<feature type="compositionally biased region" description="Acidic residues" evidence="8">
    <location>
        <begin position="771"/>
        <end position="786"/>
    </location>
</feature>
<dbReference type="STRING" id="56484.A0A1Y2FV18"/>
<name>A0A1Y2FV18_PROLT</name>
<evidence type="ECO:0000256" key="5">
    <source>
        <dbReference type="ARBA" id="ARBA00023204"/>
    </source>
</evidence>
<dbReference type="CDD" id="cd00027">
    <property type="entry name" value="BRCT"/>
    <property type="match status" value="1"/>
</dbReference>
<keyword evidence="6" id="KW-0539">Nucleus</keyword>
<evidence type="ECO:0000259" key="9">
    <source>
        <dbReference type="PROSITE" id="PS50006"/>
    </source>
</evidence>
<feature type="compositionally biased region" description="Low complexity" evidence="8">
    <location>
        <begin position="805"/>
        <end position="818"/>
    </location>
</feature>
<evidence type="ECO:0000256" key="1">
    <source>
        <dbReference type="ARBA" id="ARBA00004123"/>
    </source>
</evidence>
<feature type="compositionally biased region" description="Polar residues" evidence="8">
    <location>
        <begin position="486"/>
        <end position="495"/>
    </location>
</feature>
<dbReference type="InterPro" id="IPR036420">
    <property type="entry name" value="BRCT_dom_sf"/>
</dbReference>
<accession>A0A1Y2FV18</accession>
<feature type="region of interest" description="Disordered" evidence="8">
    <location>
        <begin position="358"/>
        <end position="380"/>
    </location>
</feature>
<comment type="caution">
    <text evidence="10">The sequence shown here is derived from an EMBL/GenBank/DDBJ whole genome shotgun (WGS) entry which is preliminary data.</text>
</comment>
<feature type="compositionally biased region" description="Low complexity" evidence="8">
    <location>
        <begin position="413"/>
        <end position="424"/>
    </location>
</feature>
<keyword evidence="3" id="KW-0158">Chromosome</keyword>
<dbReference type="PROSITE" id="PS50006">
    <property type="entry name" value="FHA_DOMAIN"/>
    <property type="match status" value="1"/>
</dbReference>
<sequence>MWILEIPESSALKFKFKQLLLPPGSRYTLGRSSECFLGGEVDKTVSRANTEIVVAEAIPGSHEQSNARSQVTLMDKSKFGTFVNGIRYKSTDNNAIYVLTQESNTIQLGKFEFDIKILWQPMVVCIVKGAVKPDEAELLRKCDALNIKASHSITHKTSHVICKTVNTPRGLQALIKGLPIVSPDFITAVYDAQDALRKDMSNMPDARDSKFYPTERPGKHDPEVCLPRPLGSDEAKARSTVFEGLEFIFACNHTYSKIAPVIEEGRGKCLLYEGTLTTQDLATFALKCKKPVWVIPKEDDAATLVLEVARRTCTEHIFHGDLLDIILSNGTHNVFRASQATGLMEPIPSSQLGVPSSAMPPLPNMPGSSQMPLSSQMAPPPLTREASVEVVSPPAAKRIRVNAFERMAAMKQTSATTTKRSSATGIHIPKPRAAATPASQSLVMPSLSRVPSSQPPQDSYKTPAKQSTISSFFSRARGSTRKEPTNSRQESQMSQRILAPTEEIEEVEEEAPVYAPAAREFAKKRAAQAAELSIGKGVAAEATSPEALPLTTTVRKRKEPVAQITEDEVMRELETQKEQIDHKATEEAQEAAMDVDEEWTGPAAPLTTFQVKSVAPAIQTTVSNRGHWDPRWEGRPNFKLFRPKGDVEAGDVLEGHYGGLGYTVLLVKDTAKQDLVGMRDLDWLERETREDEPAEQVAVQRNKRSAIGVGRRADPLAFAFDFDGAETNSNDYAESDEDEPATNGRLFIADSDDEVQPDCTRSNRKSKQVSDSEDDVEMVDDDDDFPDTATVRATPATVKSRQGRSTASASQSFATAKSRASNTRPTRASVRTSPASRKSQTQAQESIVLSSDDDDDEPADKLKFRF</sequence>
<dbReference type="OrthoDB" id="552194at2759"/>
<dbReference type="GeneID" id="63788796"/>
<dbReference type="GO" id="GO:0005694">
    <property type="term" value="C:chromosome"/>
    <property type="evidence" value="ECO:0007669"/>
    <property type="project" value="UniProtKB-SubCell"/>
</dbReference>
<feature type="domain" description="FHA" evidence="9">
    <location>
        <begin position="27"/>
        <end position="88"/>
    </location>
</feature>
<dbReference type="Gene3D" id="2.60.200.20">
    <property type="match status" value="1"/>
</dbReference>
<feature type="region of interest" description="Disordered" evidence="8">
    <location>
        <begin position="411"/>
        <end position="496"/>
    </location>
</feature>
<dbReference type="EMBL" id="MCFI01000001">
    <property type="protein sequence ID" value="ORY87850.1"/>
    <property type="molecule type" value="Genomic_DNA"/>
</dbReference>
<gene>
    <name evidence="10" type="ORF">BCR37DRAFT_411475</name>
</gene>
<dbReference type="InterPro" id="IPR032429">
    <property type="entry name" value="Nibrin_BRCT2"/>
</dbReference>
<keyword evidence="11" id="KW-1185">Reference proteome</keyword>
<dbReference type="SUPFAM" id="SSF49879">
    <property type="entry name" value="SMAD/FHA domain"/>
    <property type="match status" value="1"/>
</dbReference>
<dbReference type="InterPro" id="IPR043014">
    <property type="entry name" value="Nibrin_BRCT2_sf"/>
</dbReference>
<keyword evidence="4" id="KW-0227">DNA damage</keyword>
<keyword evidence="5" id="KW-0234">DNA repair</keyword>
<dbReference type="Proteomes" id="UP000193685">
    <property type="component" value="Unassembled WGS sequence"/>
</dbReference>
<feature type="region of interest" description="Disordered" evidence="8">
    <location>
        <begin position="728"/>
        <end position="866"/>
    </location>
</feature>
<dbReference type="InterPro" id="IPR000253">
    <property type="entry name" value="FHA_dom"/>
</dbReference>
<reference evidence="10 11" key="1">
    <citation type="submission" date="2016-07" db="EMBL/GenBank/DDBJ databases">
        <title>Pervasive Adenine N6-methylation of Active Genes in Fungi.</title>
        <authorList>
            <consortium name="DOE Joint Genome Institute"/>
            <person name="Mondo S.J."/>
            <person name="Dannebaum R.O."/>
            <person name="Kuo R.C."/>
            <person name="Labutti K."/>
            <person name="Haridas S."/>
            <person name="Kuo A."/>
            <person name="Salamov A."/>
            <person name="Ahrendt S.R."/>
            <person name="Lipzen A."/>
            <person name="Sullivan W."/>
            <person name="Andreopoulos W.B."/>
            <person name="Clum A."/>
            <person name="Lindquist E."/>
            <person name="Daum C."/>
            <person name="Ramamoorthy G.K."/>
            <person name="Gryganskyi A."/>
            <person name="Culley D."/>
            <person name="Magnuson J.K."/>
            <person name="James T.Y."/>
            <person name="O'Malley M.A."/>
            <person name="Stajich J.E."/>
            <person name="Spatafora J.W."/>
            <person name="Visel A."/>
            <person name="Grigoriev I.V."/>
        </authorList>
    </citation>
    <scope>NUCLEOTIDE SEQUENCE [LARGE SCALE GENOMIC DNA]</scope>
    <source>
        <strain evidence="10 11">12-1054</strain>
    </source>
</reference>
<protein>
    <recommendedName>
        <fullName evidence="9">FHA domain-containing protein</fullName>
    </recommendedName>
</protein>
<comment type="subcellular location">
    <subcellularLocation>
        <location evidence="2">Chromosome</location>
    </subcellularLocation>
    <subcellularLocation>
        <location evidence="1">Nucleus</location>
    </subcellularLocation>
</comment>
<evidence type="ECO:0000313" key="10">
    <source>
        <dbReference type="EMBL" id="ORY87850.1"/>
    </source>
</evidence>
<dbReference type="PANTHER" id="PTHR12162">
    <property type="entry name" value="NIBRIN-RELATED"/>
    <property type="match status" value="1"/>
</dbReference>
<feature type="compositionally biased region" description="Polar residues" evidence="8">
    <location>
        <begin position="819"/>
        <end position="849"/>
    </location>
</feature>
<evidence type="ECO:0000256" key="8">
    <source>
        <dbReference type="SAM" id="MobiDB-lite"/>
    </source>
</evidence>
<feature type="compositionally biased region" description="Polar residues" evidence="8">
    <location>
        <begin position="437"/>
        <end position="473"/>
    </location>
</feature>
<evidence type="ECO:0000256" key="3">
    <source>
        <dbReference type="ARBA" id="ARBA00022454"/>
    </source>
</evidence>
<evidence type="ECO:0000256" key="4">
    <source>
        <dbReference type="ARBA" id="ARBA00022763"/>
    </source>
</evidence>
<dbReference type="PANTHER" id="PTHR12162:SF0">
    <property type="entry name" value="NIBRIN"/>
    <property type="match status" value="1"/>
</dbReference>
<dbReference type="OMA" id="GIGDHYW"/>
<dbReference type="Gene3D" id="3.40.50.10190">
    <property type="entry name" value="BRCT domain"/>
    <property type="match status" value="1"/>
</dbReference>